<dbReference type="AlphaFoldDB" id="A0ABD0YNQ4"/>
<evidence type="ECO:0000256" key="10">
    <source>
        <dbReference type="HAMAP-Rule" id="MF_03115"/>
    </source>
</evidence>
<dbReference type="InterPro" id="IPR049011">
    <property type="entry name" value="Anamorsin_N_metazoan"/>
</dbReference>
<dbReference type="InterPro" id="IPR046408">
    <property type="entry name" value="CIAPIN1"/>
</dbReference>
<feature type="binding site" evidence="10">
    <location>
        <position position="138"/>
    </location>
    <ligand>
        <name>[2Fe-2S] cluster</name>
        <dbReference type="ChEBI" id="CHEBI:190135"/>
    </ligand>
</feature>
<gene>
    <name evidence="13" type="ORF">AAG570_013396</name>
</gene>
<comment type="cofactor">
    <cofactor evidence="1 10">
        <name>[4Fe-4S] cluster</name>
        <dbReference type="ChEBI" id="CHEBI:49883"/>
    </cofactor>
</comment>
<keyword evidence="3 10" id="KW-0004">4Fe-4S</keyword>
<keyword evidence="14" id="KW-1185">Reference proteome</keyword>
<evidence type="ECO:0000256" key="6">
    <source>
        <dbReference type="ARBA" id="ARBA00022723"/>
    </source>
</evidence>
<evidence type="ECO:0000256" key="9">
    <source>
        <dbReference type="ARBA" id="ARBA00023128"/>
    </source>
</evidence>
<keyword evidence="7 10" id="KW-0408">Iron</keyword>
<dbReference type="Pfam" id="PF05093">
    <property type="entry name" value="CIAPIN1"/>
    <property type="match status" value="1"/>
</dbReference>
<proteinExistence type="inferred from homology"/>
<dbReference type="HAMAP" id="MF_03115">
    <property type="entry name" value="Anamorsin"/>
    <property type="match status" value="1"/>
</dbReference>
<feature type="short sequence motif" description="Cx2C motif 1" evidence="10">
    <location>
        <begin position="177"/>
        <end position="180"/>
    </location>
</feature>
<keyword evidence="8 10" id="KW-0411">Iron-sulfur</keyword>
<feature type="binding site" evidence="10">
    <location>
        <position position="180"/>
    </location>
    <ligand>
        <name>[4Fe-4S] cluster</name>
        <dbReference type="ChEBI" id="CHEBI:49883"/>
    </ligand>
</feature>
<dbReference type="GO" id="GO:0051539">
    <property type="term" value="F:4 iron, 4 sulfur cluster binding"/>
    <property type="evidence" value="ECO:0007669"/>
    <property type="project" value="UniProtKB-KW"/>
</dbReference>
<reference evidence="13 14" key="1">
    <citation type="submission" date="2024-07" db="EMBL/GenBank/DDBJ databases">
        <title>Chromosome-level genome assembly of the water stick insect Ranatra chinensis (Heteroptera: Nepidae).</title>
        <authorList>
            <person name="Liu X."/>
        </authorList>
    </citation>
    <scope>NUCLEOTIDE SEQUENCE [LARGE SCALE GENOMIC DNA]</scope>
    <source>
        <strain evidence="13">Cailab_2021Rc</strain>
        <tissue evidence="13">Muscle</tissue>
    </source>
</reference>
<comment type="cofactor">
    <cofactor evidence="10">
        <name>[2Fe-2S] cluster</name>
        <dbReference type="ChEBI" id="CHEBI:190135"/>
    </cofactor>
</comment>
<feature type="binding site" evidence="10">
    <location>
        <position position="150"/>
    </location>
    <ligand>
        <name>[2Fe-2S] cluster</name>
        <dbReference type="ChEBI" id="CHEBI:190135"/>
    </ligand>
</feature>
<evidence type="ECO:0000256" key="5">
    <source>
        <dbReference type="ARBA" id="ARBA00022714"/>
    </source>
</evidence>
<dbReference type="GO" id="GO:0005758">
    <property type="term" value="C:mitochondrial intermembrane space"/>
    <property type="evidence" value="ECO:0007669"/>
    <property type="project" value="UniProtKB-SubCell"/>
</dbReference>
<feature type="region of interest" description="Fe-S binding site B" evidence="10">
    <location>
        <begin position="177"/>
        <end position="191"/>
    </location>
</feature>
<comment type="domain">
    <text evidence="10">The N-terminal domain has structural similarity with S-adenosyl-L-methionine-dependent methyltransferases, but does not bind S-adenosyl-L-methionine. It is required for correct assembly of the 2 Fe-S clusters.</text>
</comment>
<dbReference type="PANTHER" id="PTHR13273:SF14">
    <property type="entry name" value="ANAMORSIN"/>
    <property type="match status" value="1"/>
</dbReference>
<comment type="subcellular location">
    <subcellularLocation>
        <location evidence="10">Cytoplasm</location>
    </subcellularLocation>
    <subcellularLocation>
        <location evidence="10">Mitochondrion intermembrane space</location>
    </subcellularLocation>
</comment>
<dbReference type="PANTHER" id="PTHR13273">
    <property type="entry name" value="ANAMORSIN"/>
    <property type="match status" value="1"/>
</dbReference>
<evidence type="ECO:0000259" key="11">
    <source>
        <dbReference type="Pfam" id="PF05093"/>
    </source>
</evidence>
<comment type="subunit">
    <text evidence="10">Monomer.</text>
</comment>
<dbReference type="GO" id="GO:0046872">
    <property type="term" value="F:metal ion binding"/>
    <property type="evidence" value="ECO:0007669"/>
    <property type="project" value="UniProtKB-KW"/>
</dbReference>
<feature type="domain" description="Anamorsin N-terminal" evidence="12">
    <location>
        <begin position="5"/>
        <end position="90"/>
    </location>
</feature>
<protein>
    <recommendedName>
        <fullName evidence="10">Anamorsin homolog</fullName>
    </recommendedName>
    <alternativeName>
        <fullName evidence="10">Fe-S cluster assembly protein DRE2 homolog</fullName>
    </alternativeName>
</protein>
<dbReference type="Proteomes" id="UP001558652">
    <property type="component" value="Unassembled WGS sequence"/>
</dbReference>
<evidence type="ECO:0000256" key="8">
    <source>
        <dbReference type="ARBA" id="ARBA00023014"/>
    </source>
</evidence>
<keyword evidence="9 10" id="KW-0496">Mitochondrion</keyword>
<keyword evidence="5 10" id="KW-0001">2Fe-2S</keyword>
<evidence type="ECO:0000313" key="13">
    <source>
        <dbReference type="EMBL" id="KAL1128862.1"/>
    </source>
</evidence>
<evidence type="ECO:0000256" key="4">
    <source>
        <dbReference type="ARBA" id="ARBA00022490"/>
    </source>
</evidence>
<feature type="short sequence motif" description="Cx2C motif 2" evidence="10">
    <location>
        <begin position="188"/>
        <end position="191"/>
    </location>
</feature>
<feature type="domain" description="Anamorsin C-terminal" evidence="11">
    <location>
        <begin position="172"/>
        <end position="207"/>
    </location>
</feature>
<comment type="caution">
    <text evidence="13">The sequence shown here is derived from an EMBL/GenBank/DDBJ whole genome shotgun (WGS) entry which is preliminary data.</text>
</comment>
<organism evidence="13 14">
    <name type="scientific">Ranatra chinensis</name>
    <dbReference type="NCBI Taxonomy" id="642074"/>
    <lineage>
        <taxon>Eukaryota</taxon>
        <taxon>Metazoa</taxon>
        <taxon>Ecdysozoa</taxon>
        <taxon>Arthropoda</taxon>
        <taxon>Hexapoda</taxon>
        <taxon>Insecta</taxon>
        <taxon>Pterygota</taxon>
        <taxon>Neoptera</taxon>
        <taxon>Paraneoptera</taxon>
        <taxon>Hemiptera</taxon>
        <taxon>Heteroptera</taxon>
        <taxon>Panheteroptera</taxon>
        <taxon>Nepomorpha</taxon>
        <taxon>Nepidae</taxon>
        <taxon>Ranatrinae</taxon>
        <taxon>Ranatra</taxon>
    </lineage>
</organism>
<dbReference type="EMBL" id="JBFDAA010000009">
    <property type="protein sequence ID" value="KAL1128862.1"/>
    <property type="molecule type" value="Genomic_DNA"/>
</dbReference>
<feature type="binding site" evidence="10">
    <location>
        <position position="191"/>
    </location>
    <ligand>
        <name>[4Fe-4S] cluster</name>
        <dbReference type="ChEBI" id="CHEBI:49883"/>
    </ligand>
</feature>
<evidence type="ECO:0000256" key="1">
    <source>
        <dbReference type="ARBA" id="ARBA00001966"/>
    </source>
</evidence>
<feature type="binding site" evidence="10">
    <location>
        <position position="147"/>
    </location>
    <ligand>
        <name>[2Fe-2S] cluster</name>
        <dbReference type="ChEBI" id="CHEBI:190135"/>
    </ligand>
</feature>
<comment type="domain">
    <text evidence="10">The C-terminal domain binds 2 Fe-S clusters but is otherwise mostly in an intrinsically disordered conformation.</text>
</comment>
<feature type="binding site" evidence="10">
    <location>
        <position position="188"/>
    </location>
    <ligand>
        <name>[4Fe-4S] cluster</name>
        <dbReference type="ChEBI" id="CHEBI:49883"/>
    </ligand>
</feature>
<evidence type="ECO:0000256" key="2">
    <source>
        <dbReference type="ARBA" id="ARBA00008169"/>
    </source>
</evidence>
<evidence type="ECO:0000256" key="3">
    <source>
        <dbReference type="ARBA" id="ARBA00022485"/>
    </source>
</evidence>
<dbReference type="Pfam" id="PF20922">
    <property type="entry name" value="Anamorsin_N"/>
    <property type="match status" value="1"/>
</dbReference>
<evidence type="ECO:0000259" key="12">
    <source>
        <dbReference type="Pfam" id="PF20922"/>
    </source>
</evidence>
<dbReference type="GO" id="GO:0009055">
    <property type="term" value="F:electron transfer activity"/>
    <property type="evidence" value="ECO:0007669"/>
    <property type="project" value="UniProtKB-UniRule"/>
</dbReference>
<dbReference type="InterPro" id="IPR029063">
    <property type="entry name" value="SAM-dependent_MTases_sf"/>
</dbReference>
<comment type="caution">
    <text evidence="10">Lacks conserved residue(s) required for the propagation of feature annotation.</text>
</comment>
<name>A0ABD0YNQ4_9HEMI</name>
<accession>A0ABD0YNQ4</accession>
<evidence type="ECO:0000256" key="7">
    <source>
        <dbReference type="ARBA" id="ARBA00023004"/>
    </source>
</evidence>
<dbReference type="InterPro" id="IPR007785">
    <property type="entry name" value="Anamorsin"/>
</dbReference>
<feature type="binding site" evidence="10">
    <location>
        <position position="177"/>
    </location>
    <ligand>
        <name>[4Fe-4S] cluster</name>
        <dbReference type="ChEBI" id="CHEBI:49883"/>
    </ligand>
</feature>
<feature type="binding site" evidence="10">
    <location>
        <position position="152"/>
    </location>
    <ligand>
        <name>[2Fe-2S] cluster</name>
        <dbReference type="ChEBI" id="CHEBI:190135"/>
    </ligand>
</feature>
<keyword evidence="6 10" id="KW-0479">Metal-binding</keyword>
<dbReference type="GO" id="GO:0016226">
    <property type="term" value="P:iron-sulfur cluster assembly"/>
    <property type="evidence" value="ECO:0007669"/>
    <property type="project" value="UniProtKB-UniRule"/>
</dbReference>
<comment type="domain">
    <text evidence="10">The twin Cx2C motifs are involved in the recognition by the mitochondrial MIA40-ERV1 disulfide relay system. The formation of 2 disulfide bonds in the Cx2C motifs through dithiol/disulfide exchange reactions effectively traps the protein in the mitochondrial intermembrane space.</text>
</comment>
<comment type="function">
    <text evidence="10">Component of the cytosolic iron-sulfur (Fe-S) protein assembly (CIA) machinery. Required for the maturation of extramitochondrial Fe-S proteins. Part of an electron transfer chain functioning in an early step of cytosolic Fe-S biogenesis, facilitating the de novo assembly of a [4Fe-4S] cluster on the cytosolic Fe-S scaffold complex. Electrons are transferred from NADPH via a FAD- and FMN-containing diflavin oxidoreductase. Together with the diflavin oxidoreductase, also required for the assembly of the diferric tyrosyl radical cofactor of ribonucleotide reductase (RNR), probably by providing electrons for reduction during radical cofactor maturation in the catalytic small subunit.</text>
</comment>
<dbReference type="GO" id="GO:0051537">
    <property type="term" value="F:2 iron, 2 sulfur cluster binding"/>
    <property type="evidence" value="ECO:0007669"/>
    <property type="project" value="UniProtKB-UniRule"/>
</dbReference>
<comment type="similarity">
    <text evidence="2 10">Belongs to the anamorsin family.</text>
</comment>
<sequence length="216" mass="23320">MIGVFLKAVKPQGRIILLELIKSSDGPQRSEEEFVTSMKLSGLVDISSGHTLTLTDQEIEKIREVLKLGETNFKLVQYEGKKPNFEIGSSAKIKLPVPQSVANVWKLDGTVDDELIDSDLLLDENDLKKPDPSSLKVCGTTGKRKACKNCSCGLAEELAAEKGDGEKKQEPAQKSSCGNCYLGDAFRCAGCPYLGMPAFKPGEKVSLGAAQLQADI</sequence>
<dbReference type="Gene3D" id="3.40.50.150">
    <property type="entry name" value="Vaccinia Virus protein VP39"/>
    <property type="match status" value="1"/>
</dbReference>
<keyword evidence="4 10" id="KW-0963">Cytoplasm</keyword>
<evidence type="ECO:0000313" key="14">
    <source>
        <dbReference type="Proteomes" id="UP001558652"/>
    </source>
</evidence>